<comment type="caution">
    <text evidence="2">The sequence shown here is derived from an EMBL/GenBank/DDBJ whole genome shotgun (WGS) entry which is preliminary data.</text>
</comment>
<proteinExistence type="predicted"/>
<sequence>MLYLHAAVPVQRLSERLPLGKAPPDQGAQRLRARNTAQTGARAKMQRKRHWITMAV</sequence>
<name>A0ABV4BHH8_9GAMM</name>
<feature type="region of interest" description="Disordered" evidence="1">
    <location>
        <begin position="17"/>
        <end position="48"/>
    </location>
</feature>
<reference evidence="2 3" key="1">
    <citation type="submission" date="2024-05" db="EMBL/GenBank/DDBJ databases">
        <title>Genome Sequence and Characterization of the New Strain Purple Sulfur Bacterium of Genus Thioalkalicoccus.</title>
        <authorList>
            <person name="Bryantseva I.A."/>
            <person name="Kyndt J.A."/>
            <person name="Imhoff J.F."/>
        </authorList>
    </citation>
    <scope>NUCLEOTIDE SEQUENCE [LARGE SCALE GENOMIC DNA]</scope>
    <source>
        <strain evidence="2 3">Um2</strain>
    </source>
</reference>
<accession>A0ABV4BHH8</accession>
<keyword evidence="3" id="KW-1185">Reference proteome</keyword>
<evidence type="ECO:0000313" key="2">
    <source>
        <dbReference type="EMBL" id="MEY6433997.1"/>
    </source>
</evidence>
<organism evidence="2 3">
    <name type="scientific">Thioalkalicoccus limnaeus</name>
    <dbReference type="NCBI Taxonomy" id="120681"/>
    <lineage>
        <taxon>Bacteria</taxon>
        <taxon>Pseudomonadati</taxon>
        <taxon>Pseudomonadota</taxon>
        <taxon>Gammaproteobacteria</taxon>
        <taxon>Chromatiales</taxon>
        <taxon>Chromatiaceae</taxon>
        <taxon>Thioalkalicoccus</taxon>
    </lineage>
</organism>
<dbReference type="EMBL" id="JBDKXB010000036">
    <property type="protein sequence ID" value="MEY6433997.1"/>
    <property type="molecule type" value="Genomic_DNA"/>
</dbReference>
<dbReference type="Proteomes" id="UP001564408">
    <property type="component" value="Unassembled WGS sequence"/>
</dbReference>
<evidence type="ECO:0000256" key="1">
    <source>
        <dbReference type="SAM" id="MobiDB-lite"/>
    </source>
</evidence>
<protein>
    <submittedName>
        <fullName evidence="2">Uncharacterized protein</fullName>
    </submittedName>
</protein>
<evidence type="ECO:0000313" key="3">
    <source>
        <dbReference type="Proteomes" id="UP001564408"/>
    </source>
</evidence>
<gene>
    <name evidence="2" type="ORF">ABC977_16450</name>
</gene>